<reference evidence="9" key="1">
    <citation type="journal article" date="2016" name="Genome Announc.">
        <title>Draft genome sequences of fungus Aspergillus calidoustus.</title>
        <authorList>
            <person name="Horn F."/>
            <person name="Linde J."/>
            <person name="Mattern D.J."/>
            <person name="Walther G."/>
            <person name="Guthke R."/>
            <person name="Scherlach K."/>
            <person name="Martin K."/>
            <person name="Brakhage A.A."/>
            <person name="Petzke L."/>
            <person name="Valiante V."/>
        </authorList>
    </citation>
    <scope>NUCLEOTIDE SEQUENCE [LARGE SCALE GENOMIC DNA]</scope>
    <source>
        <strain evidence="9">SF006504</strain>
    </source>
</reference>
<dbReference type="PIRSF" id="PIRSF006060">
    <property type="entry name" value="AA_transporter"/>
    <property type="match status" value="1"/>
</dbReference>
<dbReference type="EMBL" id="CDMC01000003">
    <property type="protein sequence ID" value="CEL03642.1"/>
    <property type="molecule type" value="Genomic_DNA"/>
</dbReference>
<dbReference type="AlphaFoldDB" id="A0A0U5C5Y4"/>
<name>A0A0U5C5Y4_ASPCI</name>
<comment type="subcellular location">
    <subcellularLocation>
        <location evidence="1">Membrane</location>
        <topology evidence="1">Multi-pass membrane protein</topology>
    </subcellularLocation>
</comment>
<evidence type="ECO:0000259" key="7">
    <source>
        <dbReference type="Pfam" id="PF00324"/>
    </source>
</evidence>
<feature type="transmembrane region" description="Helical" evidence="6">
    <location>
        <begin position="70"/>
        <end position="90"/>
    </location>
</feature>
<feature type="transmembrane region" description="Helical" evidence="6">
    <location>
        <begin position="185"/>
        <end position="202"/>
    </location>
</feature>
<feature type="transmembrane region" description="Helical" evidence="6">
    <location>
        <begin position="151"/>
        <end position="173"/>
    </location>
</feature>
<keyword evidence="9" id="KW-1185">Reference proteome</keyword>
<dbReference type="Pfam" id="PF00324">
    <property type="entry name" value="AA_permease"/>
    <property type="match status" value="1"/>
</dbReference>
<protein>
    <recommendedName>
        <fullName evidence="7">Amino acid permease/ SLC12A domain-containing protein</fullName>
    </recommendedName>
</protein>
<evidence type="ECO:0000313" key="8">
    <source>
        <dbReference type="EMBL" id="CEL03642.1"/>
    </source>
</evidence>
<dbReference type="InterPro" id="IPR004841">
    <property type="entry name" value="AA-permease/SLC12A_dom"/>
</dbReference>
<keyword evidence="2 6" id="KW-0812">Transmembrane</keyword>
<evidence type="ECO:0000256" key="5">
    <source>
        <dbReference type="SAM" id="MobiDB-lite"/>
    </source>
</evidence>
<dbReference type="Gene3D" id="1.20.1740.10">
    <property type="entry name" value="Amino acid/polyamine transporter I"/>
    <property type="match status" value="1"/>
</dbReference>
<dbReference type="InterPro" id="IPR050524">
    <property type="entry name" value="APC_YAT"/>
</dbReference>
<dbReference type="GO" id="GO:0016020">
    <property type="term" value="C:membrane"/>
    <property type="evidence" value="ECO:0007669"/>
    <property type="project" value="UniProtKB-SubCell"/>
</dbReference>
<dbReference type="OMA" id="PYCGYIA"/>
<keyword evidence="4 6" id="KW-0472">Membrane</keyword>
<evidence type="ECO:0000256" key="4">
    <source>
        <dbReference type="ARBA" id="ARBA00023136"/>
    </source>
</evidence>
<feature type="transmembrane region" description="Helical" evidence="6">
    <location>
        <begin position="404"/>
        <end position="430"/>
    </location>
</feature>
<feature type="transmembrane region" description="Helical" evidence="6">
    <location>
        <begin position="234"/>
        <end position="252"/>
    </location>
</feature>
<feature type="transmembrane region" description="Helical" evidence="6">
    <location>
        <begin position="451"/>
        <end position="470"/>
    </location>
</feature>
<evidence type="ECO:0000256" key="1">
    <source>
        <dbReference type="ARBA" id="ARBA00004141"/>
    </source>
</evidence>
<evidence type="ECO:0000313" key="9">
    <source>
        <dbReference type="Proteomes" id="UP000054771"/>
    </source>
</evidence>
<feature type="compositionally biased region" description="Basic and acidic residues" evidence="5">
    <location>
        <begin position="15"/>
        <end position="30"/>
    </location>
</feature>
<feature type="domain" description="Amino acid permease/ SLC12A" evidence="7">
    <location>
        <begin position="43"/>
        <end position="504"/>
    </location>
</feature>
<proteinExistence type="predicted"/>
<feature type="transmembrane region" description="Helical" evidence="6">
    <location>
        <begin position="333"/>
        <end position="355"/>
    </location>
</feature>
<evidence type="ECO:0000256" key="2">
    <source>
        <dbReference type="ARBA" id="ARBA00022692"/>
    </source>
</evidence>
<dbReference type="GO" id="GO:0015171">
    <property type="term" value="F:amino acid transmembrane transporter activity"/>
    <property type="evidence" value="ECO:0007669"/>
    <property type="project" value="TreeGrafter"/>
</dbReference>
<feature type="region of interest" description="Disordered" evidence="5">
    <location>
        <begin position="1"/>
        <end position="34"/>
    </location>
</feature>
<accession>A0A0U5C5Y4</accession>
<dbReference type="OrthoDB" id="10062876at2759"/>
<feature type="transmembrane region" description="Helical" evidence="6">
    <location>
        <begin position="482"/>
        <end position="500"/>
    </location>
</feature>
<dbReference type="PANTHER" id="PTHR43341:SF6">
    <property type="entry name" value="AMINO ACID TRANSPORTER (EUROFUNG)"/>
    <property type="match status" value="1"/>
</dbReference>
<evidence type="ECO:0000256" key="6">
    <source>
        <dbReference type="SAM" id="Phobius"/>
    </source>
</evidence>
<feature type="transmembrane region" description="Helical" evidence="6">
    <location>
        <begin position="123"/>
        <end position="145"/>
    </location>
</feature>
<feature type="transmembrane region" description="Helical" evidence="6">
    <location>
        <begin position="45"/>
        <end position="64"/>
    </location>
</feature>
<sequence length="552" mass="60884">MSDLKHTSSQGSAGDAKDPETQEASVDRPHSGGLHRRLSNRQIQLIAVGGSIGTGLFIAIGGALHKGGPAGLLLAIGIQCIMVSMLNNCLAEMTTYMPVTGGFIALAGKWVDDAWGFLAGWNFFIFVALTIPFEISAVNVLLGFWRDDIPAWTVCLACIAVYAAINFFTVKAYGEAEFWLSGGKVILIFILFFFTFITMVGGNPKHDAYGFRHWNTPGPFAEYSSSGNTGRFDGFLGALWTAIFIVTGPEYISMASPEAKHPRVYLKQAFKVLYGRCFVFYVGGAICVGVILAYNDPALKAAQESGSSGAAASPYIIAMNNLSITGLPHLTTALMLTSVLAAGNTYWYSAIRSLYGLAVGRRAPRIFLKTNSRGVPIYCFMVAAAFGCLSFMQVSGDSMTVLNWLISLTTANVLINYIIISVTYICFYRACQAQGFDRRNKLPYYGRFQPYCGYIAAGWMLLMLLCFGYRSLRPFSVEDFFLTYTMVILAPIVFGFWKVFKKTRWLRPSEVDLHWQADIVALYEAGETEQPVGFLRDVFHMFKFRRTPVAMA</sequence>
<feature type="transmembrane region" description="Helical" evidence="6">
    <location>
        <begin position="375"/>
        <end position="392"/>
    </location>
</feature>
<gene>
    <name evidence="8" type="ORF">ASPCAL04793</name>
</gene>
<dbReference type="PANTHER" id="PTHR43341">
    <property type="entry name" value="AMINO ACID PERMEASE"/>
    <property type="match status" value="1"/>
</dbReference>
<evidence type="ECO:0000256" key="3">
    <source>
        <dbReference type="ARBA" id="ARBA00022989"/>
    </source>
</evidence>
<keyword evidence="3 6" id="KW-1133">Transmembrane helix</keyword>
<feature type="transmembrane region" description="Helical" evidence="6">
    <location>
        <begin position="273"/>
        <end position="294"/>
    </location>
</feature>
<organism evidence="8 9">
    <name type="scientific">Aspergillus calidoustus</name>
    <dbReference type="NCBI Taxonomy" id="454130"/>
    <lineage>
        <taxon>Eukaryota</taxon>
        <taxon>Fungi</taxon>
        <taxon>Dikarya</taxon>
        <taxon>Ascomycota</taxon>
        <taxon>Pezizomycotina</taxon>
        <taxon>Eurotiomycetes</taxon>
        <taxon>Eurotiomycetidae</taxon>
        <taxon>Eurotiales</taxon>
        <taxon>Aspergillaceae</taxon>
        <taxon>Aspergillus</taxon>
        <taxon>Aspergillus subgen. Nidulantes</taxon>
    </lineage>
</organism>
<dbReference type="Proteomes" id="UP000054771">
    <property type="component" value="Unassembled WGS sequence"/>
</dbReference>